<protein>
    <recommendedName>
        <fullName evidence="3">histidine kinase</fullName>
        <ecNumber evidence="3">2.7.13.3</ecNumber>
    </recommendedName>
</protein>
<dbReference type="PROSITE" id="PS50109">
    <property type="entry name" value="HIS_KIN"/>
    <property type="match status" value="1"/>
</dbReference>
<dbReference type="FunFam" id="1.10.287.130:FF:000001">
    <property type="entry name" value="Two-component sensor histidine kinase"/>
    <property type="match status" value="1"/>
</dbReference>
<dbReference type="PROSITE" id="PS50112">
    <property type="entry name" value="PAS"/>
    <property type="match status" value="1"/>
</dbReference>
<dbReference type="SMART" id="SM00304">
    <property type="entry name" value="HAMP"/>
    <property type="match status" value="1"/>
</dbReference>
<dbReference type="InterPro" id="IPR036097">
    <property type="entry name" value="HisK_dim/P_sf"/>
</dbReference>
<evidence type="ECO:0000259" key="13">
    <source>
        <dbReference type="PROSITE" id="PS50885"/>
    </source>
</evidence>
<dbReference type="EC" id="2.7.13.3" evidence="3"/>
<dbReference type="GO" id="GO:0016036">
    <property type="term" value="P:cellular response to phosphate starvation"/>
    <property type="evidence" value="ECO:0007669"/>
    <property type="project" value="TreeGrafter"/>
</dbReference>
<dbReference type="SMART" id="SM00387">
    <property type="entry name" value="HATPase_c"/>
    <property type="match status" value="1"/>
</dbReference>
<evidence type="ECO:0000256" key="4">
    <source>
        <dbReference type="ARBA" id="ARBA00022553"/>
    </source>
</evidence>
<gene>
    <name evidence="14" type="primary">phoR1</name>
    <name evidence="14" type="ORF">Dpo_1c02960</name>
</gene>
<dbReference type="RefSeq" id="WP_006963821.1">
    <property type="nucleotide sequence ID" value="NZ_APJX01000001.1"/>
</dbReference>
<dbReference type="GO" id="GO:0005886">
    <property type="term" value="C:plasma membrane"/>
    <property type="evidence" value="ECO:0007669"/>
    <property type="project" value="TreeGrafter"/>
</dbReference>
<dbReference type="InterPro" id="IPR013656">
    <property type="entry name" value="PAS_4"/>
</dbReference>
<dbReference type="CDD" id="cd00130">
    <property type="entry name" value="PAS"/>
    <property type="match status" value="1"/>
</dbReference>
<evidence type="ECO:0000259" key="12">
    <source>
        <dbReference type="PROSITE" id="PS50112"/>
    </source>
</evidence>
<organism evidence="14 15">
    <name type="scientific">Desulfotignum phosphitoxidans DSM 13687</name>
    <dbReference type="NCBI Taxonomy" id="1286635"/>
    <lineage>
        <taxon>Bacteria</taxon>
        <taxon>Pseudomonadati</taxon>
        <taxon>Thermodesulfobacteriota</taxon>
        <taxon>Desulfobacteria</taxon>
        <taxon>Desulfobacterales</taxon>
        <taxon>Desulfobacteraceae</taxon>
        <taxon>Desulfotignum</taxon>
    </lineage>
</organism>
<dbReference type="InterPro" id="IPR003661">
    <property type="entry name" value="HisK_dim/P_dom"/>
</dbReference>
<dbReference type="SUPFAM" id="SSF47384">
    <property type="entry name" value="Homodimeric domain of signal transducing histidine kinase"/>
    <property type="match status" value="1"/>
</dbReference>
<dbReference type="InterPro" id="IPR035965">
    <property type="entry name" value="PAS-like_dom_sf"/>
</dbReference>
<keyword evidence="4" id="KW-0597">Phosphoprotein</keyword>
<dbReference type="PRINTS" id="PR00344">
    <property type="entry name" value="BCTRLSENSOR"/>
</dbReference>
<dbReference type="InterPro" id="IPR003660">
    <property type="entry name" value="HAMP_dom"/>
</dbReference>
<dbReference type="FunFam" id="3.30.565.10:FF:000006">
    <property type="entry name" value="Sensor histidine kinase WalK"/>
    <property type="match status" value="1"/>
</dbReference>
<keyword evidence="5 14" id="KW-0808">Transferase</keyword>
<comment type="catalytic activity">
    <reaction evidence="1">
        <text>ATP + protein L-histidine = ADP + protein N-phospho-L-histidine.</text>
        <dbReference type="EC" id="2.7.13.3"/>
    </reaction>
</comment>
<dbReference type="Pfam" id="PF08448">
    <property type="entry name" value="PAS_4"/>
    <property type="match status" value="1"/>
</dbReference>
<feature type="transmembrane region" description="Helical" evidence="10">
    <location>
        <begin position="173"/>
        <end position="191"/>
    </location>
</feature>
<dbReference type="PATRIC" id="fig|1286635.3.peg.313"/>
<keyword evidence="9" id="KW-0175">Coiled coil</keyword>
<dbReference type="InterPro" id="IPR036890">
    <property type="entry name" value="HATPase_C_sf"/>
</dbReference>
<dbReference type="PANTHER" id="PTHR45453:SF1">
    <property type="entry name" value="PHOSPHATE REGULON SENSOR PROTEIN PHOR"/>
    <property type="match status" value="1"/>
</dbReference>
<sequence length="592" mass="66817">MKKQKLIWQIFPLFLIIIIISLSLEAWYFNRHSRQFFLENTEKELMVRARLIEFKITEILSGKPVQNQKLNDLCRDLGESIQTRVTVVAPSGEVMADSLARTATMENHKNRPEIQTALTGEKGVSIRYSRTLDQNMMYFALPVEGNTGIAAVIRTAIPLTAIEKNIRSTRNKVFGFLILTVIAAAGVSWYVTRKIIQPLEAIKKGAQAFARGDLSNRLAVPDTEELSELARSMNQMAENLTNRIQEALNRQRELEAVHASMQEGVIAIDNQEKIITINDAAARIFNFPAIEMKNKNVLEVARNYELQSFIRTALSTHEPVEDDILIHQDKDHILNIHSSALWDSQDHRMGTLIIFHDITRIRRLEKMHKDFAANVSHELKTPLTTLKGFIETLQEMPDSSSEDRSGFLKILEKNVNRMIELINDLLSLSRLERLEGTGVRFADNQLFILIQGAVAACGPLAEKKQIQIQITCPQDLTVRVDPVLMEQAIVNLVENAVKYSLKNSQVDICARSTSKDIQIDVRDAGPGIAKEHLPKIFNRFYRVDKGRSRQEGGTGLGLAIVKHIIQYHNGQITVSSVKGKGTVFHIRLPSHA</sequence>
<dbReference type="InterPro" id="IPR004358">
    <property type="entry name" value="Sig_transdc_His_kin-like_C"/>
</dbReference>
<dbReference type="CDD" id="cd00082">
    <property type="entry name" value="HisKA"/>
    <property type="match status" value="1"/>
</dbReference>
<feature type="domain" description="PAS" evidence="12">
    <location>
        <begin position="250"/>
        <end position="298"/>
    </location>
</feature>
<evidence type="ECO:0000256" key="7">
    <source>
        <dbReference type="ARBA" id="ARBA00023012"/>
    </source>
</evidence>
<dbReference type="Pfam" id="PF02518">
    <property type="entry name" value="HATPase_c"/>
    <property type="match status" value="1"/>
</dbReference>
<comment type="caution">
    <text evidence="14">The sequence shown here is derived from an EMBL/GenBank/DDBJ whole genome shotgun (WGS) entry which is preliminary data.</text>
</comment>
<dbReference type="GO" id="GO:0004721">
    <property type="term" value="F:phosphoprotein phosphatase activity"/>
    <property type="evidence" value="ECO:0007669"/>
    <property type="project" value="TreeGrafter"/>
</dbReference>
<dbReference type="SUPFAM" id="SSF55874">
    <property type="entry name" value="ATPase domain of HSP90 chaperone/DNA topoisomerase II/histidine kinase"/>
    <property type="match status" value="1"/>
</dbReference>
<proteinExistence type="predicted"/>
<dbReference type="PANTHER" id="PTHR45453">
    <property type="entry name" value="PHOSPHATE REGULON SENSOR PROTEIN PHOR"/>
    <property type="match status" value="1"/>
</dbReference>
<keyword evidence="10" id="KW-0812">Transmembrane</keyword>
<dbReference type="SUPFAM" id="SSF158472">
    <property type="entry name" value="HAMP domain-like"/>
    <property type="match status" value="1"/>
</dbReference>
<dbReference type="InterPro" id="IPR005467">
    <property type="entry name" value="His_kinase_dom"/>
</dbReference>
<dbReference type="Proteomes" id="UP000014216">
    <property type="component" value="Unassembled WGS sequence"/>
</dbReference>
<keyword evidence="7" id="KW-0902">Two-component regulatory system</keyword>
<evidence type="ECO:0000313" key="14">
    <source>
        <dbReference type="EMBL" id="EMS81157.1"/>
    </source>
</evidence>
<dbReference type="SUPFAM" id="SSF55785">
    <property type="entry name" value="PYP-like sensor domain (PAS domain)"/>
    <property type="match status" value="1"/>
</dbReference>
<dbReference type="InterPro" id="IPR050351">
    <property type="entry name" value="BphY/WalK/GraS-like"/>
</dbReference>
<dbReference type="EMBL" id="APJX01000001">
    <property type="protein sequence ID" value="EMS81157.1"/>
    <property type="molecule type" value="Genomic_DNA"/>
</dbReference>
<reference evidence="14 15" key="1">
    <citation type="journal article" date="2013" name="Genome Announc.">
        <title>Draft Genome Sequence of Desulfotignum phosphitoxidans DSM 13687 Strain FiPS-3.</title>
        <authorList>
            <person name="Poehlein A."/>
            <person name="Daniel R."/>
            <person name="Simeonova D.D."/>
        </authorList>
    </citation>
    <scope>NUCLEOTIDE SEQUENCE [LARGE SCALE GENOMIC DNA]</scope>
    <source>
        <strain evidence="14 15">DSM 13687</strain>
    </source>
</reference>
<evidence type="ECO:0000256" key="5">
    <source>
        <dbReference type="ARBA" id="ARBA00022679"/>
    </source>
</evidence>
<dbReference type="AlphaFoldDB" id="S0G7H8"/>
<dbReference type="SMART" id="SM00091">
    <property type="entry name" value="PAS"/>
    <property type="match status" value="1"/>
</dbReference>
<dbReference type="CDD" id="cd00075">
    <property type="entry name" value="HATPase"/>
    <property type="match status" value="1"/>
</dbReference>
<feature type="coiled-coil region" evidence="9">
    <location>
        <begin position="223"/>
        <end position="257"/>
    </location>
</feature>
<dbReference type="Pfam" id="PF00512">
    <property type="entry name" value="HisKA"/>
    <property type="match status" value="1"/>
</dbReference>
<feature type="transmembrane region" description="Helical" evidence="10">
    <location>
        <begin position="6"/>
        <end position="29"/>
    </location>
</feature>
<evidence type="ECO:0000259" key="11">
    <source>
        <dbReference type="PROSITE" id="PS50109"/>
    </source>
</evidence>
<dbReference type="CDD" id="cd06225">
    <property type="entry name" value="HAMP"/>
    <property type="match status" value="1"/>
</dbReference>
<dbReference type="Gene3D" id="1.10.287.130">
    <property type="match status" value="1"/>
</dbReference>
<evidence type="ECO:0000256" key="1">
    <source>
        <dbReference type="ARBA" id="ARBA00000085"/>
    </source>
</evidence>
<name>S0G7H8_9BACT</name>
<dbReference type="Gene3D" id="3.30.450.20">
    <property type="entry name" value="PAS domain"/>
    <property type="match status" value="2"/>
</dbReference>
<dbReference type="Gene3D" id="3.30.565.10">
    <property type="entry name" value="Histidine kinase-like ATPase, C-terminal domain"/>
    <property type="match status" value="1"/>
</dbReference>
<dbReference type="PROSITE" id="PS50885">
    <property type="entry name" value="HAMP"/>
    <property type="match status" value="1"/>
</dbReference>
<keyword evidence="6" id="KW-0418">Kinase</keyword>
<dbReference type="InterPro" id="IPR003594">
    <property type="entry name" value="HATPase_dom"/>
</dbReference>
<evidence type="ECO:0000256" key="2">
    <source>
        <dbReference type="ARBA" id="ARBA00004370"/>
    </source>
</evidence>
<comment type="subcellular location">
    <subcellularLocation>
        <location evidence="2">Membrane</location>
    </subcellularLocation>
</comment>
<dbReference type="SMART" id="SM00388">
    <property type="entry name" value="HisKA"/>
    <property type="match status" value="1"/>
</dbReference>
<evidence type="ECO:0000256" key="10">
    <source>
        <dbReference type="SAM" id="Phobius"/>
    </source>
</evidence>
<accession>S0G7H8</accession>
<dbReference type="InterPro" id="IPR000014">
    <property type="entry name" value="PAS"/>
</dbReference>
<feature type="domain" description="Histidine kinase" evidence="11">
    <location>
        <begin position="374"/>
        <end position="592"/>
    </location>
</feature>
<dbReference type="Gene3D" id="6.10.340.10">
    <property type="match status" value="1"/>
</dbReference>
<keyword evidence="10" id="KW-1133">Transmembrane helix</keyword>
<evidence type="ECO:0000256" key="8">
    <source>
        <dbReference type="ARBA" id="ARBA00023136"/>
    </source>
</evidence>
<evidence type="ECO:0000256" key="6">
    <source>
        <dbReference type="ARBA" id="ARBA00022777"/>
    </source>
</evidence>
<dbReference type="GO" id="GO:0000155">
    <property type="term" value="F:phosphorelay sensor kinase activity"/>
    <property type="evidence" value="ECO:0007669"/>
    <property type="project" value="InterPro"/>
</dbReference>
<feature type="domain" description="HAMP" evidence="13">
    <location>
        <begin position="193"/>
        <end position="245"/>
    </location>
</feature>
<keyword evidence="15" id="KW-1185">Reference proteome</keyword>
<evidence type="ECO:0000256" key="9">
    <source>
        <dbReference type="SAM" id="Coils"/>
    </source>
</evidence>
<evidence type="ECO:0000256" key="3">
    <source>
        <dbReference type="ARBA" id="ARBA00012438"/>
    </source>
</evidence>
<evidence type="ECO:0000313" key="15">
    <source>
        <dbReference type="Proteomes" id="UP000014216"/>
    </source>
</evidence>
<dbReference type="NCBIfam" id="TIGR00229">
    <property type="entry name" value="sensory_box"/>
    <property type="match status" value="1"/>
</dbReference>
<dbReference type="Pfam" id="PF00672">
    <property type="entry name" value="HAMP"/>
    <property type="match status" value="1"/>
</dbReference>
<keyword evidence="8 10" id="KW-0472">Membrane</keyword>